<organism evidence="2 3">
    <name type="scientific">Flammeovirga kamogawensis</name>
    <dbReference type="NCBI Taxonomy" id="373891"/>
    <lineage>
        <taxon>Bacteria</taxon>
        <taxon>Pseudomonadati</taxon>
        <taxon>Bacteroidota</taxon>
        <taxon>Cytophagia</taxon>
        <taxon>Cytophagales</taxon>
        <taxon>Flammeovirgaceae</taxon>
        <taxon>Flammeovirga</taxon>
    </lineage>
</organism>
<evidence type="ECO:0000313" key="2">
    <source>
        <dbReference type="EMBL" id="QWG05653.1"/>
    </source>
</evidence>
<keyword evidence="1" id="KW-0175">Coiled coil</keyword>
<dbReference type="EMBL" id="CP076128">
    <property type="protein sequence ID" value="QWG05653.1"/>
    <property type="molecule type" value="Genomic_DNA"/>
</dbReference>
<protein>
    <submittedName>
        <fullName evidence="2">Uncharacterized protein</fullName>
    </submittedName>
</protein>
<reference evidence="2 3" key="1">
    <citation type="submission" date="2021-05" db="EMBL/GenBank/DDBJ databases">
        <title>Comparative genomic studies on the polysaccharide-degrading batcterial strains of the Flammeovirga genus.</title>
        <authorList>
            <person name="Zewei F."/>
            <person name="Zheng Z."/>
            <person name="Yu L."/>
            <person name="Ruyue G."/>
            <person name="Yanhong M."/>
            <person name="Yuanyuan C."/>
            <person name="Jingyan G."/>
            <person name="Wenjun H."/>
        </authorList>
    </citation>
    <scope>NUCLEOTIDE SEQUENCE [LARGE SCALE GENOMIC DNA]</scope>
    <source>
        <strain evidence="2 3">YS10</strain>
    </source>
</reference>
<dbReference type="Proteomes" id="UP000682802">
    <property type="component" value="Chromosome 1"/>
</dbReference>
<name>A0ABX8GPW9_9BACT</name>
<gene>
    <name evidence="2" type="ORF">KM029_09685</name>
</gene>
<evidence type="ECO:0000256" key="1">
    <source>
        <dbReference type="SAM" id="Coils"/>
    </source>
</evidence>
<sequence>MKKIFIALSLFISLLSCSKDKEEKEVENESHLMALSKLSTQNRMDELSIENKELLDSLKKLNDLLAVQSTLASPVSTVPTIGTTALTTPLTSPVASTPTSNVTSNGQLLGKLTTELSQIKGAYSLALTENKKLKDDLKKSSATKNPTTLSQIKAYQANEMNLKKQVDQLVQEKKKLKSSSVNQQLQIQQLQNDKGQLEFTIKGVDMQKNAAEKKSQLLENNYNALKIAVDIELKKHKLKSNWIPSQFGEVLKITK</sequence>
<keyword evidence="3" id="KW-1185">Reference proteome</keyword>
<evidence type="ECO:0000313" key="3">
    <source>
        <dbReference type="Proteomes" id="UP000682802"/>
    </source>
</evidence>
<accession>A0ABX8GPW9</accession>
<dbReference type="RefSeq" id="WP_144073100.1">
    <property type="nucleotide sequence ID" value="NZ_CP076128.1"/>
</dbReference>
<proteinExistence type="predicted"/>
<feature type="coiled-coil region" evidence="1">
    <location>
        <begin position="152"/>
        <end position="228"/>
    </location>
</feature>
<dbReference type="PROSITE" id="PS51257">
    <property type="entry name" value="PROKAR_LIPOPROTEIN"/>
    <property type="match status" value="1"/>
</dbReference>